<evidence type="ECO:0000313" key="2">
    <source>
        <dbReference type="EMBL" id="KIE04515.1"/>
    </source>
</evidence>
<gene>
    <name evidence="2" type="ORF">NF27_HQ00530</name>
</gene>
<comment type="caution">
    <text evidence="2">The sequence shown here is derived from an EMBL/GenBank/DDBJ whole genome shotgun (WGS) entry which is preliminary data.</text>
</comment>
<feature type="compositionally biased region" description="Basic and acidic residues" evidence="1">
    <location>
        <begin position="220"/>
        <end position="236"/>
    </location>
</feature>
<dbReference type="OrthoDB" id="9854775at2"/>
<organism evidence="2 3">
    <name type="scientific">Candidatus Jidaibacter acanthamoebae</name>
    <dbReference type="NCBI Taxonomy" id="86105"/>
    <lineage>
        <taxon>Bacteria</taxon>
        <taxon>Pseudomonadati</taxon>
        <taxon>Pseudomonadota</taxon>
        <taxon>Alphaproteobacteria</taxon>
        <taxon>Rickettsiales</taxon>
        <taxon>Candidatus Midichloriaceae</taxon>
        <taxon>Candidatus Jidaibacter</taxon>
    </lineage>
</organism>
<protein>
    <submittedName>
        <fullName evidence="2">Uncharacterized protein</fullName>
    </submittedName>
</protein>
<accession>A0A0C1QWZ4</accession>
<name>A0A0C1QWZ4_9RICK</name>
<keyword evidence="3" id="KW-1185">Reference proteome</keyword>
<dbReference type="Proteomes" id="UP000031258">
    <property type="component" value="Unassembled WGS sequence"/>
</dbReference>
<evidence type="ECO:0000313" key="3">
    <source>
        <dbReference type="Proteomes" id="UP000031258"/>
    </source>
</evidence>
<proteinExistence type="predicted"/>
<feature type="region of interest" description="Disordered" evidence="1">
    <location>
        <begin position="214"/>
        <end position="236"/>
    </location>
</feature>
<feature type="region of interest" description="Disordered" evidence="1">
    <location>
        <begin position="21"/>
        <end position="45"/>
    </location>
</feature>
<reference evidence="2 3" key="1">
    <citation type="submission" date="2014-11" db="EMBL/GenBank/DDBJ databases">
        <title>A Rickettsiales Symbiont of Amoebae With Ancient Features.</title>
        <authorList>
            <person name="Schulz F."/>
            <person name="Martijn J."/>
            <person name="Wascher F."/>
            <person name="Kostanjsek R."/>
            <person name="Ettema T.J."/>
            <person name="Horn M."/>
        </authorList>
    </citation>
    <scope>NUCLEOTIDE SEQUENCE [LARGE SCALE GENOMIC DNA]</scope>
    <source>
        <strain evidence="2 3">UWC36</strain>
    </source>
</reference>
<dbReference type="EMBL" id="JSWE01000184">
    <property type="protein sequence ID" value="KIE04515.1"/>
    <property type="molecule type" value="Genomic_DNA"/>
</dbReference>
<sequence length="270" mass="32429">MKRKMSEFEKKRELEEKILETSRERQRRVKPRIEESESNAKQEISKEELEKITETIKEEAENTMYFLEKEINRSAIISFGLMIREINRIKVSDEQEIKNKIIAPFKFLIEKKDHSLFFKFFKIISIYTVAADSIMKKYLNSFVKSYISKEVKYNKEERIKFFADFINIDNDNIKDYLFEWMSEAKECNFKVYKILKEDLNEAIDRFTSKQSIDDIGQDASNKENREQQDDNLHGEKDKRKITWQQRIARREEVEEKRGKVISTSSNILNL</sequence>
<dbReference type="AlphaFoldDB" id="A0A0C1QWZ4"/>
<evidence type="ECO:0000256" key="1">
    <source>
        <dbReference type="SAM" id="MobiDB-lite"/>
    </source>
</evidence>
<feature type="compositionally biased region" description="Basic and acidic residues" evidence="1">
    <location>
        <begin position="31"/>
        <end position="45"/>
    </location>
</feature>
<dbReference type="RefSeq" id="WP_039458444.1">
    <property type="nucleotide sequence ID" value="NZ_JSWE01000184.1"/>
</dbReference>